<evidence type="ECO:0000313" key="2">
    <source>
        <dbReference type="Proteomes" id="UP000289555"/>
    </source>
</evidence>
<dbReference type="InterPro" id="IPR008948">
    <property type="entry name" value="L-Aspartase-like"/>
</dbReference>
<proteinExistence type="predicted"/>
<dbReference type="SUPFAM" id="SSF48557">
    <property type="entry name" value="L-aspartase-like"/>
    <property type="match status" value="1"/>
</dbReference>
<dbReference type="Proteomes" id="UP000289555">
    <property type="component" value="Chromosome"/>
</dbReference>
<keyword evidence="2" id="KW-1185">Reference proteome</keyword>
<gene>
    <name evidence="1" type="ORF">HORIV_69940</name>
</gene>
<evidence type="ECO:0000313" key="1">
    <source>
        <dbReference type="EMBL" id="BBI54573.1"/>
    </source>
</evidence>
<reference evidence="2" key="1">
    <citation type="journal article" date="2019" name="Microbiol. Resour. Announc.">
        <title>Complete Genome Sequence of Halomonas olivaria, a Moderately Halophilic Bacterium Isolated from Olive Processing Effluents, Obtained by Nanopore Sequencing.</title>
        <authorList>
            <person name="Nagata S."/>
            <person name="Ii K.M."/>
            <person name="Tsukimi T."/>
            <person name="Miura M.C."/>
            <person name="Galipon J."/>
            <person name="Arakawa K."/>
        </authorList>
    </citation>
    <scope>NUCLEOTIDE SEQUENCE [LARGE SCALE GENOMIC DNA]</scope>
    <source>
        <strain evidence="2">TYRC17</strain>
    </source>
</reference>
<sequence>MSLEELQQFSATIEQDVFEVLTLEGSVAARNHIGGTAPNQVRAAAQRAREALAALKAGA</sequence>
<protein>
    <recommendedName>
        <fullName evidence="3">Argininosuccinate lyase</fullName>
    </recommendedName>
</protein>
<evidence type="ECO:0008006" key="3">
    <source>
        <dbReference type="Google" id="ProtNLM"/>
    </source>
</evidence>
<dbReference type="EMBL" id="AP019416">
    <property type="protein sequence ID" value="BBI54573.1"/>
    <property type="molecule type" value="Genomic_DNA"/>
</dbReference>
<name>A0ABM7GUN0_9GAMM</name>
<organism evidence="1 2">
    <name type="scientific">Vreelandella olivaria</name>
    <dbReference type="NCBI Taxonomy" id="390919"/>
    <lineage>
        <taxon>Bacteria</taxon>
        <taxon>Pseudomonadati</taxon>
        <taxon>Pseudomonadota</taxon>
        <taxon>Gammaproteobacteria</taxon>
        <taxon>Oceanospirillales</taxon>
        <taxon>Halomonadaceae</taxon>
        <taxon>Vreelandella</taxon>
    </lineage>
</organism>
<dbReference type="Gene3D" id="1.10.40.30">
    <property type="entry name" value="Fumarase/aspartase (C-terminal domain)"/>
    <property type="match status" value="1"/>
</dbReference>
<accession>A0ABM7GUN0</accession>